<protein>
    <submittedName>
        <fullName evidence="3">Organ specific protein</fullName>
    </submittedName>
</protein>
<evidence type="ECO:0000313" key="4">
    <source>
        <dbReference type="Proteomes" id="UP000215914"/>
    </source>
</evidence>
<dbReference type="PANTHER" id="PTHR33731">
    <property type="entry name" value="PROTEIN, PUTATIVE-RELATED"/>
    <property type="match status" value="1"/>
</dbReference>
<evidence type="ECO:0000256" key="2">
    <source>
        <dbReference type="SAM" id="SignalP"/>
    </source>
</evidence>
<reference evidence="3" key="1">
    <citation type="journal article" date="2017" name="Nature">
        <title>The sunflower genome provides insights into oil metabolism, flowering and Asterid evolution.</title>
        <authorList>
            <person name="Badouin H."/>
            <person name="Gouzy J."/>
            <person name="Grassa C.J."/>
            <person name="Murat F."/>
            <person name="Staton S.E."/>
            <person name="Cottret L."/>
            <person name="Lelandais-Briere C."/>
            <person name="Owens G.L."/>
            <person name="Carrere S."/>
            <person name="Mayjonade B."/>
            <person name="Legrand L."/>
            <person name="Gill N."/>
            <person name="Kane N.C."/>
            <person name="Bowers J.E."/>
            <person name="Hubner S."/>
            <person name="Bellec A."/>
            <person name="Berard A."/>
            <person name="Berges H."/>
            <person name="Blanchet N."/>
            <person name="Boniface M.C."/>
            <person name="Brunel D."/>
            <person name="Catrice O."/>
            <person name="Chaidir N."/>
            <person name="Claudel C."/>
            <person name="Donnadieu C."/>
            <person name="Faraut T."/>
            <person name="Fievet G."/>
            <person name="Helmstetter N."/>
            <person name="King M."/>
            <person name="Knapp S.J."/>
            <person name="Lai Z."/>
            <person name="Le Paslier M.C."/>
            <person name="Lippi Y."/>
            <person name="Lorenzon L."/>
            <person name="Mandel J.R."/>
            <person name="Marage G."/>
            <person name="Marchand G."/>
            <person name="Marquand E."/>
            <person name="Bret-Mestries E."/>
            <person name="Morien E."/>
            <person name="Nambeesan S."/>
            <person name="Nguyen T."/>
            <person name="Pegot-Espagnet P."/>
            <person name="Pouilly N."/>
            <person name="Raftis F."/>
            <person name="Sallet E."/>
            <person name="Schiex T."/>
            <person name="Thomas J."/>
            <person name="Vandecasteele C."/>
            <person name="Vares D."/>
            <person name="Vear F."/>
            <person name="Vautrin S."/>
            <person name="Crespi M."/>
            <person name="Mangin B."/>
            <person name="Burke J.M."/>
            <person name="Salse J."/>
            <person name="Munos S."/>
            <person name="Vincourt P."/>
            <person name="Rieseberg L.H."/>
            <person name="Langlade N.B."/>
        </authorList>
    </citation>
    <scope>NUCLEOTIDE SEQUENCE</scope>
    <source>
        <tissue evidence="3">Leaves</tissue>
    </source>
</reference>
<proteinExistence type="predicted"/>
<dbReference type="Gramene" id="mRNA:HanXRQr2_Chr17g0807171">
    <property type="protein sequence ID" value="mRNA:HanXRQr2_Chr17g0807171"/>
    <property type="gene ID" value="HanXRQr2_Chr17g0807171"/>
</dbReference>
<keyword evidence="4" id="KW-1185">Reference proteome</keyword>
<reference evidence="3" key="2">
    <citation type="submission" date="2020-06" db="EMBL/GenBank/DDBJ databases">
        <title>Helianthus annuus Genome sequencing and assembly Release 2.</title>
        <authorList>
            <person name="Gouzy J."/>
            <person name="Langlade N."/>
            <person name="Munos S."/>
        </authorList>
    </citation>
    <scope>NUCLEOTIDE SEQUENCE</scope>
    <source>
        <tissue evidence="3">Leaves</tissue>
    </source>
</reference>
<feature type="region of interest" description="Disordered" evidence="1">
    <location>
        <begin position="60"/>
        <end position="86"/>
    </location>
</feature>
<keyword evidence="2" id="KW-0732">Signal</keyword>
<name>A0A9K3GUV7_HELAN</name>
<dbReference type="Pfam" id="PF10950">
    <property type="entry name" value="Organ_specific"/>
    <property type="match status" value="1"/>
</dbReference>
<gene>
    <name evidence="3" type="ORF">HanXRQr2_Chr17g0807171</name>
</gene>
<comment type="caution">
    <text evidence="3">The sequence shown here is derived from an EMBL/GenBank/DDBJ whole genome shotgun (WGS) entry which is preliminary data.</text>
</comment>
<feature type="signal peptide" evidence="2">
    <location>
        <begin position="1"/>
        <end position="22"/>
    </location>
</feature>
<dbReference type="Proteomes" id="UP000215914">
    <property type="component" value="Unassembled WGS sequence"/>
</dbReference>
<evidence type="ECO:0000313" key="3">
    <source>
        <dbReference type="EMBL" id="KAF5755818.1"/>
    </source>
</evidence>
<organism evidence="3 4">
    <name type="scientific">Helianthus annuus</name>
    <name type="common">Common sunflower</name>
    <dbReference type="NCBI Taxonomy" id="4232"/>
    <lineage>
        <taxon>Eukaryota</taxon>
        <taxon>Viridiplantae</taxon>
        <taxon>Streptophyta</taxon>
        <taxon>Embryophyta</taxon>
        <taxon>Tracheophyta</taxon>
        <taxon>Spermatophyta</taxon>
        <taxon>Magnoliopsida</taxon>
        <taxon>eudicotyledons</taxon>
        <taxon>Gunneridae</taxon>
        <taxon>Pentapetalae</taxon>
        <taxon>asterids</taxon>
        <taxon>campanulids</taxon>
        <taxon>Asterales</taxon>
        <taxon>Asteraceae</taxon>
        <taxon>Asteroideae</taxon>
        <taxon>Heliantheae alliance</taxon>
        <taxon>Heliantheae</taxon>
        <taxon>Helianthus</taxon>
    </lineage>
</organism>
<dbReference type="AlphaFoldDB" id="A0A9K3GUV7"/>
<dbReference type="InterPro" id="IPR024489">
    <property type="entry name" value="Organ_specific_prot"/>
</dbReference>
<dbReference type="PANTHER" id="PTHR33731:SF18">
    <property type="entry name" value="ORGAN SPECIFIC PROTEIN-RELATED"/>
    <property type="match status" value="1"/>
</dbReference>
<sequence>MEASLAFLFLLSFVMSATNIDARPHPQDYWHDSFVQKGSSVSPQPIEKSHCHTLSKALNHISPVPNDNNNDFEPRPNISVYDNDTDLKDLKGKKNVGEEFEPRPNISVYDTDTNLKGQRNVDEEFEPRPNISVYDNDTSLKGKVTLSKEFEPRPNISVYEG</sequence>
<evidence type="ECO:0000256" key="1">
    <source>
        <dbReference type="SAM" id="MobiDB-lite"/>
    </source>
</evidence>
<accession>A0A9K3GUV7</accession>
<dbReference type="EMBL" id="MNCJ02000332">
    <property type="protein sequence ID" value="KAF5755818.1"/>
    <property type="molecule type" value="Genomic_DNA"/>
</dbReference>
<feature type="chain" id="PRO_5039933106" evidence="2">
    <location>
        <begin position="23"/>
        <end position="161"/>
    </location>
</feature>